<organism evidence="2 3">
    <name type="scientific">Mycolicibacterium doricum</name>
    <dbReference type="NCBI Taxonomy" id="126673"/>
    <lineage>
        <taxon>Bacteria</taxon>
        <taxon>Bacillati</taxon>
        <taxon>Actinomycetota</taxon>
        <taxon>Actinomycetes</taxon>
        <taxon>Mycobacteriales</taxon>
        <taxon>Mycobacteriaceae</taxon>
        <taxon>Mycolicibacterium</taxon>
    </lineage>
</organism>
<proteinExistence type="predicted"/>
<dbReference type="KEGG" id="mdr:MDOR_09970"/>
<sequence length="101" mass="11106">MGTEWEPTNLPWLTDGTTSAPPGLKPVAVDQRDPGRTYRRESVSDGASRRFALLCTVQNEHRGRGSLSRENLGVQIRSLTANMAYRRKCSATVCTLAVCNP</sequence>
<protein>
    <submittedName>
        <fullName evidence="2">Uncharacterized protein</fullName>
    </submittedName>
</protein>
<feature type="compositionally biased region" description="Basic and acidic residues" evidence="1">
    <location>
        <begin position="30"/>
        <end position="42"/>
    </location>
</feature>
<dbReference type="EMBL" id="AP022605">
    <property type="protein sequence ID" value="BBZ06828.1"/>
    <property type="molecule type" value="Genomic_DNA"/>
</dbReference>
<evidence type="ECO:0000313" key="3">
    <source>
        <dbReference type="Proteomes" id="UP000467201"/>
    </source>
</evidence>
<reference evidence="2 3" key="1">
    <citation type="journal article" date="2019" name="Emerg. Microbes Infect.">
        <title>Comprehensive subspecies identification of 175 nontuberculous mycobacteria species based on 7547 genomic profiles.</title>
        <authorList>
            <person name="Matsumoto Y."/>
            <person name="Kinjo T."/>
            <person name="Motooka D."/>
            <person name="Nabeya D."/>
            <person name="Jung N."/>
            <person name="Uechi K."/>
            <person name="Horii T."/>
            <person name="Iida T."/>
            <person name="Fujita J."/>
            <person name="Nakamura S."/>
        </authorList>
    </citation>
    <scope>NUCLEOTIDE SEQUENCE [LARGE SCALE GENOMIC DNA]</scope>
    <source>
        <strain evidence="2 3">JCM 12405</strain>
    </source>
</reference>
<name>A0A7I7VTN1_9MYCO</name>
<evidence type="ECO:0000313" key="2">
    <source>
        <dbReference type="EMBL" id="BBZ06828.1"/>
    </source>
</evidence>
<dbReference type="Proteomes" id="UP000467201">
    <property type="component" value="Chromosome"/>
</dbReference>
<dbReference type="AlphaFoldDB" id="A0A7I7VTN1"/>
<evidence type="ECO:0000256" key="1">
    <source>
        <dbReference type="SAM" id="MobiDB-lite"/>
    </source>
</evidence>
<gene>
    <name evidence="2" type="ORF">MDOR_09970</name>
</gene>
<feature type="region of interest" description="Disordered" evidence="1">
    <location>
        <begin position="1"/>
        <end position="42"/>
    </location>
</feature>
<accession>A0A7I7VTN1</accession>